<gene>
    <name evidence="2" type="ORF">NF348_14095</name>
</gene>
<dbReference type="RefSeq" id="WP_254675309.1">
    <property type="nucleotide sequence ID" value="NZ_JAMWDU010000005.1"/>
</dbReference>
<dbReference type="Gene3D" id="2.40.160.20">
    <property type="match status" value="1"/>
</dbReference>
<name>A0A9Q4FU33_9HYPH</name>
<dbReference type="HAMAP" id="MF_00775">
    <property type="entry name" value="UPF0311"/>
    <property type="match status" value="1"/>
</dbReference>
<dbReference type="EMBL" id="JAMWDU010000005">
    <property type="protein sequence ID" value="MCP8888249.1"/>
    <property type="molecule type" value="Genomic_DNA"/>
</dbReference>
<evidence type="ECO:0000256" key="1">
    <source>
        <dbReference type="HAMAP-Rule" id="MF_00775"/>
    </source>
</evidence>
<accession>A0A9Q4FU33</accession>
<keyword evidence="3" id="KW-1185">Reference proteome</keyword>
<evidence type="ECO:0000313" key="3">
    <source>
        <dbReference type="Proteomes" id="UP001060275"/>
    </source>
</evidence>
<comment type="similarity">
    <text evidence="1">Belongs to the UPF0311 family.</text>
</comment>
<protein>
    <recommendedName>
        <fullName evidence="1">UPF0311 protein NF348_14095</fullName>
    </recommendedName>
</protein>
<dbReference type="Pfam" id="PF11578">
    <property type="entry name" value="DUF3237"/>
    <property type="match status" value="1"/>
</dbReference>
<dbReference type="InterPro" id="IPR020915">
    <property type="entry name" value="UPF0311"/>
</dbReference>
<proteinExistence type="inferred from homology"/>
<comment type="caution">
    <text evidence="2">The sequence shown here is derived from an EMBL/GenBank/DDBJ whole genome shotgun (WGS) entry which is preliminary data.</text>
</comment>
<dbReference type="PANTHER" id="PTHR37315:SF1">
    <property type="entry name" value="UPF0311 PROTEIN BLR7842"/>
    <property type="match status" value="1"/>
</dbReference>
<organism evidence="2 3">
    <name type="scientific">Devosia ureilytica</name>
    <dbReference type="NCBI Taxonomy" id="2952754"/>
    <lineage>
        <taxon>Bacteria</taxon>
        <taxon>Pseudomonadati</taxon>
        <taxon>Pseudomonadota</taxon>
        <taxon>Alphaproteobacteria</taxon>
        <taxon>Hyphomicrobiales</taxon>
        <taxon>Devosiaceae</taxon>
        <taxon>Devosia</taxon>
    </lineage>
</organism>
<evidence type="ECO:0000313" key="2">
    <source>
        <dbReference type="EMBL" id="MCP8888249.1"/>
    </source>
</evidence>
<sequence>MLDLKAPVLRPFCTLEVEAGPVRHLGAGRLGQRRIIPIVGGRVSGPALSGTISPGGADWMTASADGLAILDARYSFETEDGALIEIVDQGYRHGPEAVMKSLVSGEPVSPEAYYMRSSIRLETGHPAYAYVNRMVFIGTGAKTATGVQIDIYAVE</sequence>
<reference evidence="2" key="1">
    <citation type="submission" date="2022-06" db="EMBL/GenBank/DDBJ databases">
        <title>Devosia sp. XJ19-45 genome assembly.</title>
        <authorList>
            <person name="Li B."/>
            <person name="Cai M."/>
            <person name="Nie G."/>
            <person name="Li W."/>
        </authorList>
    </citation>
    <scope>NUCLEOTIDE SEQUENCE</scope>
    <source>
        <strain evidence="2">XJ19-45</strain>
    </source>
</reference>
<dbReference type="Proteomes" id="UP001060275">
    <property type="component" value="Unassembled WGS sequence"/>
</dbReference>
<dbReference type="PANTHER" id="PTHR37315">
    <property type="entry name" value="UPF0311 PROTEIN BLR7842"/>
    <property type="match status" value="1"/>
</dbReference>
<dbReference type="AlphaFoldDB" id="A0A9Q4FU33"/>